<reference evidence="2" key="1">
    <citation type="submission" date="2023-08" db="EMBL/GenBank/DDBJ databases">
        <authorList>
            <person name="Audoor S."/>
            <person name="Bilcke G."/>
        </authorList>
    </citation>
    <scope>NUCLEOTIDE SEQUENCE</scope>
</reference>
<feature type="compositionally biased region" description="Acidic residues" evidence="1">
    <location>
        <begin position="767"/>
        <end position="778"/>
    </location>
</feature>
<dbReference type="EMBL" id="CAKOGP040001657">
    <property type="protein sequence ID" value="CAJ1946202.1"/>
    <property type="molecule type" value="Genomic_DNA"/>
</dbReference>
<comment type="caution">
    <text evidence="2">The sequence shown here is derived from an EMBL/GenBank/DDBJ whole genome shotgun (WGS) entry which is preliminary data.</text>
</comment>
<name>A0AAD2CX64_9STRA</name>
<dbReference type="Proteomes" id="UP001295423">
    <property type="component" value="Unassembled WGS sequence"/>
</dbReference>
<feature type="compositionally biased region" description="Basic and acidic residues" evidence="1">
    <location>
        <begin position="779"/>
        <end position="789"/>
    </location>
</feature>
<proteinExistence type="predicted"/>
<feature type="compositionally biased region" description="Acidic residues" evidence="1">
    <location>
        <begin position="790"/>
        <end position="807"/>
    </location>
</feature>
<feature type="region of interest" description="Disordered" evidence="1">
    <location>
        <begin position="763"/>
        <end position="807"/>
    </location>
</feature>
<feature type="region of interest" description="Disordered" evidence="1">
    <location>
        <begin position="1"/>
        <end position="50"/>
    </location>
</feature>
<evidence type="ECO:0000313" key="3">
    <source>
        <dbReference type="Proteomes" id="UP001295423"/>
    </source>
</evidence>
<evidence type="ECO:0000313" key="2">
    <source>
        <dbReference type="EMBL" id="CAJ1946202.1"/>
    </source>
</evidence>
<feature type="region of interest" description="Disordered" evidence="1">
    <location>
        <begin position="689"/>
        <end position="714"/>
    </location>
</feature>
<accession>A0AAD2CX64</accession>
<feature type="compositionally biased region" description="Low complexity" evidence="1">
    <location>
        <begin position="420"/>
        <end position="439"/>
    </location>
</feature>
<feature type="compositionally biased region" description="Basic and acidic residues" evidence="1">
    <location>
        <begin position="361"/>
        <end position="384"/>
    </location>
</feature>
<organism evidence="2 3">
    <name type="scientific">Cylindrotheca closterium</name>
    <dbReference type="NCBI Taxonomy" id="2856"/>
    <lineage>
        <taxon>Eukaryota</taxon>
        <taxon>Sar</taxon>
        <taxon>Stramenopiles</taxon>
        <taxon>Ochrophyta</taxon>
        <taxon>Bacillariophyta</taxon>
        <taxon>Bacillariophyceae</taxon>
        <taxon>Bacillariophycidae</taxon>
        <taxon>Bacillariales</taxon>
        <taxon>Bacillariaceae</taxon>
        <taxon>Cylindrotheca</taxon>
    </lineage>
</organism>
<feature type="region of interest" description="Disordered" evidence="1">
    <location>
        <begin position="361"/>
        <end position="439"/>
    </location>
</feature>
<feature type="compositionally biased region" description="Basic and acidic residues" evidence="1">
    <location>
        <begin position="701"/>
        <end position="714"/>
    </location>
</feature>
<keyword evidence="3" id="KW-1185">Reference proteome</keyword>
<sequence length="914" mass="104246">MESKAGLSVDRKLRPKIPPLDGHEGACEKDTGSEARKRKHQGTSISSNKKQHPEVIDLCKNYDLPEVKQQLFQSAETEQLIGSLIGSTGLSFGKKKLKSFNQSTAIFIFYFSKIVGVANPHEVFTTKVSGYSTWINNSATFGISLQPILQEKLNEKIDSMHSYNRALLEERDRVVENVLGESPSTKSPEALTSEAWDMLTLSSTIYHSLRYALDCKNTNNRISFWDTFKIASQMTEDCLSKDQYCKRAKNILLALSTAVGQEPALSPALSKRLENCFGGKDPARKALELGKLIDNLAQHIRGGEAEAMASHIKILKKAGSRKLSKKNLSNNGKGEEYFTLWLPTIAVGFYTRMVFPSTAMDIKKSSDSKSSDSESSDSDGRDSASSDSDACDSDDSDPPPLKKAKKPKPPQPPKPKPKKAPTASARNCPEVNNEQEQEVQYHIPSDQEWKRYQEEHGMQCWLHVETERMIIKLNLSKQETYCISHLCHYNHGRQVWHVEDGLDTPNKRKSFHLIHEDVPEMTSVESPVVQVARPFSPIWDRLASTCPSWDPLFPTFEPTKPNLDLSFFINATIAINQKSAKKDQRNLKRTEKTIQVGFGFVNRMRQWCGFPLLEKCMKLTKEQKRLYLMILGRICEYVYANMEEMQTDTSKEPLCPDLSRDSRYAAHFREKLQLPQASKKRKDSAFVTITPLGPKEVPNNIDHKDKSNPQDEGYHETGCFSQVVTVDGHEMFLFQVILASWRWIAFDCQNDNHIYDQIEEQEKQIEEDNQEQEDVDEEEHGKDEKKDKSEEDENDEEQEESENNEADLHEEEDLLALGEHYDAFVDNRPMMQLEFQLQLVNGWEEHPPIYTCQHIPFHLLAPLVQYYDSDIFKEKFENATGIIHYDNQGKEDGDVYLGGTVHALTHCSHQPKRP</sequence>
<gene>
    <name evidence="2" type="ORF">CYCCA115_LOCUS10343</name>
</gene>
<feature type="compositionally biased region" description="Basic and acidic residues" evidence="1">
    <location>
        <begin position="21"/>
        <end position="35"/>
    </location>
</feature>
<dbReference type="AlphaFoldDB" id="A0AAD2CX64"/>
<evidence type="ECO:0000256" key="1">
    <source>
        <dbReference type="SAM" id="MobiDB-lite"/>
    </source>
</evidence>
<protein>
    <submittedName>
        <fullName evidence="2">Uncharacterized protein</fullName>
    </submittedName>
</protein>